<evidence type="ECO:0000313" key="8">
    <source>
        <dbReference type="Proteomes" id="UP000269374"/>
    </source>
</evidence>
<dbReference type="RefSeq" id="WP_120773037.1">
    <property type="nucleotide sequence ID" value="NZ_CP032627.1"/>
</dbReference>
<dbReference type="GO" id="GO:0030313">
    <property type="term" value="C:cell envelope"/>
    <property type="evidence" value="ECO:0007669"/>
    <property type="project" value="UniProtKB-SubCell"/>
</dbReference>
<dbReference type="Pfam" id="PF13416">
    <property type="entry name" value="SBP_bac_8"/>
    <property type="match status" value="1"/>
</dbReference>
<feature type="signal peptide" evidence="6">
    <location>
        <begin position="1"/>
        <end position="20"/>
    </location>
</feature>
<keyword evidence="5" id="KW-0574">Periplasm</keyword>
<keyword evidence="3" id="KW-0813">Transport</keyword>
<reference evidence="7 8" key="1">
    <citation type="submission" date="2018-09" db="EMBL/GenBank/DDBJ databases">
        <title>Genome sequencing of strain 1JSPR-7.</title>
        <authorList>
            <person name="Heo J."/>
            <person name="Kim S.-J."/>
            <person name="Kwon S.-W."/>
        </authorList>
    </citation>
    <scope>NUCLEOTIDE SEQUENCE [LARGE SCALE GENOMIC DNA]</scope>
    <source>
        <strain evidence="7 8">1JSPR-7</strain>
    </source>
</reference>
<dbReference type="Gene3D" id="3.40.190.10">
    <property type="entry name" value="Periplasmic binding protein-like II"/>
    <property type="match status" value="1"/>
</dbReference>
<keyword evidence="8" id="KW-1185">Reference proteome</keyword>
<dbReference type="Proteomes" id="UP000269374">
    <property type="component" value="Chromosome"/>
</dbReference>
<evidence type="ECO:0000256" key="1">
    <source>
        <dbReference type="ARBA" id="ARBA00004196"/>
    </source>
</evidence>
<dbReference type="SUPFAM" id="SSF53850">
    <property type="entry name" value="Periplasmic binding protein-like II"/>
    <property type="match status" value="1"/>
</dbReference>
<dbReference type="AlphaFoldDB" id="A0A387BGC2"/>
<sequence>MKLKTIGLGVLTLAAVTTLAACGNSASASKDASKKIETSVDKKTTITFWHAMTGAQEKALQKLTTDFEKANPKITVKLQSQSSYPDLQAKLTSTMQSPKNLPTITQAYPGWLLDASKNNMLVDLKPYLSNSKIGISGNEAIKPELLKGAQFSGVQYGIPFNKSTEVLFYNADLLKKYDLKVPTTMTELKDESKTIYEKSNHEVVGAGFDALNNYYSTALKDAGEDFTSKTDFTGQTSKDAIDYYFQGVKSGYFRIAGSDQYMDGPFDNQKVAFYIGSSAGESFVAQDAKFNYGVAARPSKYAISQGTDIYMFSQASQDQRTAAYLYEKFLAKTSSTVYFANQTGYIPVTEAGMKDAAYVDNKDSKVPAVIADATKNLFTTPLEPNSDAAYTQLTATMQAILSNPKGNENDLIKQGAAQLKNAWNQ</sequence>
<organism evidence="7 8">
    <name type="scientific">Lactococcus allomyrinae</name>
    <dbReference type="NCBI Taxonomy" id="2419773"/>
    <lineage>
        <taxon>Bacteria</taxon>
        <taxon>Bacillati</taxon>
        <taxon>Bacillota</taxon>
        <taxon>Bacilli</taxon>
        <taxon>Lactobacillales</taxon>
        <taxon>Streptococcaceae</taxon>
        <taxon>Lactococcus</taxon>
    </lineage>
</organism>
<protein>
    <submittedName>
        <fullName evidence="7">Extracellular solute-binding protein</fullName>
    </submittedName>
</protein>
<evidence type="ECO:0000256" key="5">
    <source>
        <dbReference type="ARBA" id="ARBA00022764"/>
    </source>
</evidence>
<comment type="subcellular location">
    <subcellularLocation>
        <location evidence="1">Cell envelope</location>
    </subcellularLocation>
</comment>
<dbReference type="GO" id="GO:0055085">
    <property type="term" value="P:transmembrane transport"/>
    <property type="evidence" value="ECO:0007669"/>
    <property type="project" value="InterPro"/>
</dbReference>
<evidence type="ECO:0000313" key="7">
    <source>
        <dbReference type="EMBL" id="AYG01668.1"/>
    </source>
</evidence>
<dbReference type="PROSITE" id="PS01037">
    <property type="entry name" value="SBP_BACTERIAL_1"/>
    <property type="match status" value="1"/>
</dbReference>
<dbReference type="InterPro" id="IPR006061">
    <property type="entry name" value="SBP_1_CS"/>
</dbReference>
<name>A0A387BGC2_9LACT</name>
<evidence type="ECO:0000256" key="3">
    <source>
        <dbReference type="ARBA" id="ARBA00022448"/>
    </source>
</evidence>
<comment type="similarity">
    <text evidence="2">Belongs to the bacterial solute-binding protein 1 family.</text>
</comment>
<dbReference type="PANTHER" id="PTHR43649:SF31">
    <property type="entry name" value="SN-GLYCEROL-3-PHOSPHATE-BINDING PERIPLASMIC PROTEIN UGPB"/>
    <property type="match status" value="1"/>
</dbReference>
<dbReference type="InterPro" id="IPR050490">
    <property type="entry name" value="Bact_solute-bd_prot1"/>
</dbReference>
<feature type="chain" id="PRO_5039568025" evidence="6">
    <location>
        <begin position="21"/>
        <end position="425"/>
    </location>
</feature>
<dbReference type="EMBL" id="CP032627">
    <property type="protein sequence ID" value="AYG01668.1"/>
    <property type="molecule type" value="Genomic_DNA"/>
</dbReference>
<gene>
    <name evidence="7" type="ORF">D7I46_11750</name>
</gene>
<dbReference type="KEGG" id="lact:D7I46_11750"/>
<evidence type="ECO:0000256" key="4">
    <source>
        <dbReference type="ARBA" id="ARBA00022729"/>
    </source>
</evidence>
<dbReference type="PROSITE" id="PS51257">
    <property type="entry name" value="PROKAR_LIPOPROTEIN"/>
    <property type="match status" value="1"/>
</dbReference>
<evidence type="ECO:0000256" key="6">
    <source>
        <dbReference type="SAM" id="SignalP"/>
    </source>
</evidence>
<dbReference type="PANTHER" id="PTHR43649">
    <property type="entry name" value="ARABINOSE-BINDING PROTEIN-RELATED"/>
    <property type="match status" value="1"/>
</dbReference>
<dbReference type="OrthoDB" id="9782846at2"/>
<evidence type="ECO:0000256" key="2">
    <source>
        <dbReference type="ARBA" id="ARBA00008520"/>
    </source>
</evidence>
<dbReference type="InterPro" id="IPR006059">
    <property type="entry name" value="SBP"/>
</dbReference>
<accession>A0A387BGC2</accession>
<proteinExistence type="inferred from homology"/>
<keyword evidence="4 6" id="KW-0732">Signal</keyword>